<name>A0A0C3AZJ4_SERVB</name>
<reference evidence="2 3" key="1">
    <citation type="submission" date="2014-04" db="EMBL/GenBank/DDBJ databases">
        <authorList>
            <consortium name="DOE Joint Genome Institute"/>
            <person name="Kuo A."/>
            <person name="Zuccaro A."/>
            <person name="Kohler A."/>
            <person name="Nagy L.G."/>
            <person name="Floudas D."/>
            <person name="Copeland A."/>
            <person name="Barry K.W."/>
            <person name="Cichocki N."/>
            <person name="Veneault-Fourrey C."/>
            <person name="LaButti K."/>
            <person name="Lindquist E.A."/>
            <person name="Lipzen A."/>
            <person name="Lundell T."/>
            <person name="Morin E."/>
            <person name="Murat C."/>
            <person name="Sun H."/>
            <person name="Tunlid A."/>
            <person name="Henrissat B."/>
            <person name="Grigoriev I.V."/>
            <person name="Hibbett D.S."/>
            <person name="Martin F."/>
            <person name="Nordberg H.P."/>
            <person name="Cantor M.N."/>
            <person name="Hua S.X."/>
        </authorList>
    </citation>
    <scope>NUCLEOTIDE SEQUENCE [LARGE SCALE GENOMIC DNA]</scope>
    <source>
        <strain evidence="2 3">MAFF 305830</strain>
    </source>
</reference>
<dbReference type="EMBL" id="KN824322">
    <property type="protein sequence ID" value="KIM24646.1"/>
    <property type="molecule type" value="Genomic_DNA"/>
</dbReference>
<dbReference type="Proteomes" id="UP000054097">
    <property type="component" value="Unassembled WGS sequence"/>
</dbReference>
<evidence type="ECO:0000313" key="2">
    <source>
        <dbReference type="EMBL" id="KIM24646.1"/>
    </source>
</evidence>
<protein>
    <submittedName>
        <fullName evidence="2">Uncharacterized protein</fullName>
    </submittedName>
</protein>
<gene>
    <name evidence="2" type="ORF">M408DRAFT_231853</name>
</gene>
<feature type="region of interest" description="Disordered" evidence="1">
    <location>
        <begin position="15"/>
        <end position="35"/>
    </location>
</feature>
<sequence length="68" mass="7069">MADRVEPIVTSFAEGGVSGYSSDSSGGFASPTQPTTVDGSLSYVLLGLCRGRVRTGIDRDTGMRGGRR</sequence>
<reference evidence="3" key="2">
    <citation type="submission" date="2015-01" db="EMBL/GenBank/DDBJ databases">
        <title>Evolutionary Origins and Diversification of the Mycorrhizal Mutualists.</title>
        <authorList>
            <consortium name="DOE Joint Genome Institute"/>
            <consortium name="Mycorrhizal Genomics Consortium"/>
            <person name="Kohler A."/>
            <person name="Kuo A."/>
            <person name="Nagy L.G."/>
            <person name="Floudas D."/>
            <person name="Copeland A."/>
            <person name="Barry K.W."/>
            <person name="Cichocki N."/>
            <person name="Veneault-Fourrey C."/>
            <person name="LaButti K."/>
            <person name="Lindquist E.A."/>
            <person name="Lipzen A."/>
            <person name="Lundell T."/>
            <person name="Morin E."/>
            <person name="Murat C."/>
            <person name="Riley R."/>
            <person name="Ohm R."/>
            <person name="Sun H."/>
            <person name="Tunlid A."/>
            <person name="Henrissat B."/>
            <person name="Grigoriev I.V."/>
            <person name="Hibbett D.S."/>
            <person name="Martin F."/>
        </authorList>
    </citation>
    <scope>NUCLEOTIDE SEQUENCE [LARGE SCALE GENOMIC DNA]</scope>
    <source>
        <strain evidence="3">MAFF 305830</strain>
    </source>
</reference>
<dbReference type="AlphaFoldDB" id="A0A0C3AZJ4"/>
<accession>A0A0C3AZJ4</accession>
<evidence type="ECO:0000256" key="1">
    <source>
        <dbReference type="SAM" id="MobiDB-lite"/>
    </source>
</evidence>
<evidence type="ECO:0000313" key="3">
    <source>
        <dbReference type="Proteomes" id="UP000054097"/>
    </source>
</evidence>
<organism evidence="2 3">
    <name type="scientific">Serendipita vermifera MAFF 305830</name>
    <dbReference type="NCBI Taxonomy" id="933852"/>
    <lineage>
        <taxon>Eukaryota</taxon>
        <taxon>Fungi</taxon>
        <taxon>Dikarya</taxon>
        <taxon>Basidiomycota</taxon>
        <taxon>Agaricomycotina</taxon>
        <taxon>Agaricomycetes</taxon>
        <taxon>Sebacinales</taxon>
        <taxon>Serendipitaceae</taxon>
        <taxon>Serendipita</taxon>
    </lineage>
</organism>
<keyword evidence="3" id="KW-1185">Reference proteome</keyword>
<dbReference type="HOGENOM" id="CLU_2795565_0_0_1"/>
<proteinExistence type="predicted"/>